<comment type="caution">
    <text evidence="1">The sequence shown here is derived from an EMBL/GenBank/DDBJ whole genome shotgun (WGS) entry which is preliminary data.</text>
</comment>
<evidence type="ECO:0000313" key="1">
    <source>
        <dbReference type="EMBL" id="TRM68312.1"/>
    </source>
</evidence>
<dbReference type="Proteomes" id="UP000320762">
    <property type="component" value="Unassembled WGS sequence"/>
</dbReference>
<protein>
    <submittedName>
        <fullName evidence="1">Uncharacterized protein</fullName>
    </submittedName>
</protein>
<name>A0A550CU42_9AGAR</name>
<keyword evidence="2" id="KW-1185">Reference proteome</keyword>
<proteinExistence type="predicted"/>
<dbReference type="EMBL" id="VDMD01000002">
    <property type="protein sequence ID" value="TRM68312.1"/>
    <property type="molecule type" value="Genomic_DNA"/>
</dbReference>
<reference evidence="1 2" key="1">
    <citation type="journal article" date="2019" name="New Phytol.">
        <title>Comparative genomics reveals unique wood-decay strategies and fruiting body development in the Schizophyllaceae.</title>
        <authorList>
            <person name="Almasi E."/>
            <person name="Sahu N."/>
            <person name="Krizsan K."/>
            <person name="Balint B."/>
            <person name="Kovacs G.M."/>
            <person name="Kiss B."/>
            <person name="Cseklye J."/>
            <person name="Drula E."/>
            <person name="Henrissat B."/>
            <person name="Nagy I."/>
            <person name="Chovatia M."/>
            <person name="Adam C."/>
            <person name="LaButti K."/>
            <person name="Lipzen A."/>
            <person name="Riley R."/>
            <person name="Grigoriev I.V."/>
            <person name="Nagy L.G."/>
        </authorList>
    </citation>
    <scope>NUCLEOTIDE SEQUENCE [LARGE SCALE GENOMIC DNA]</scope>
    <source>
        <strain evidence="1 2">NL-1724</strain>
    </source>
</reference>
<gene>
    <name evidence="1" type="ORF">BD626DRAFT_481369</name>
</gene>
<accession>A0A550CU42</accession>
<organism evidence="1 2">
    <name type="scientific">Schizophyllum amplum</name>
    <dbReference type="NCBI Taxonomy" id="97359"/>
    <lineage>
        <taxon>Eukaryota</taxon>
        <taxon>Fungi</taxon>
        <taxon>Dikarya</taxon>
        <taxon>Basidiomycota</taxon>
        <taxon>Agaricomycotina</taxon>
        <taxon>Agaricomycetes</taxon>
        <taxon>Agaricomycetidae</taxon>
        <taxon>Agaricales</taxon>
        <taxon>Schizophyllaceae</taxon>
        <taxon>Schizophyllum</taxon>
    </lineage>
</organism>
<sequence>MTGEYTVAVNEGGCRYRSHAAGKASDEIRAYHLSKSHVPLTSFNASQTGTFPYEEALPRESPTRC</sequence>
<evidence type="ECO:0000313" key="2">
    <source>
        <dbReference type="Proteomes" id="UP000320762"/>
    </source>
</evidence>
<dbReference type="AlphaFoldDB" id="A0A550CU42"/>